<dbReference type="InterPro" id="IPR012341">
    <property type="entry name" value="6hp_glycosidase-like_sf"/>
</dbReference>
<evidence type="ECO:0000256" key="10">
    <source>
        <dbReference type="SAM" id="Phobius"/>
    </source>
</evidence>
<keyword evidence="9 11" id="KW-0326">Glycosidase</keyword>
<feature type="binding site" evidence="7">
    <location>
        <position position="459"/>
    </location>
    <ligand>
        <name>Ca(2+)</name>
        <dbReference type="ChEBI" id="CHEBI:29108"/>
    </ligand>
</feature>
<evidence type="ECO:0000313" key="11">
    <source>
        <dbReference type="EMBL" id="ORY53219.1"/>
    </source>
</evidence>
<dbReference type="Proteomes" id="UP000193642">
    <property type="component" value="Unassembled WGS sequence"/>
</dbReference>
<dbReference type="InterPro" id="IPR050749">
    <property type="entry name" value="Glycosyl_Hydrolase_47"/>
</dbReference>
<dbReference type="EMBL" id="MCGO01000002">
    <property type="protein sequence ID" value="ORY53219.1"/>
    <property type="molecule type" value="Genomic_DNA"/>
</dbReference>
<evidence type="ECO:0000256" key="3">
    <source>
        <dbReference type="ARBA" id="ARBA00007658"/>
    </source>
</evidence>
<keyword evidence="10" id="KW-0812">Transmembrane</keyword>
<dbReference type="GO" id="GO:0000139">
    <property type="term" value="C:Golgi membrane"/>
    <property type="evidence" value="ECO:0007669"/>
    <property type="project" value="TreeGrafter"/>
</dbReference>
<evidence type="ECO:0000256" key="2">
    <source>
        <dbReference type="ARBA" id="ARBA00004922"/>
    </source>
</evidence>
<dbReference type="PANTHER" id="PTHR11742">
    <property type="entry name" value="MANNOSYL-OLIGOSACCHARIDE ALPHA-1,2-MANNOSIDASE-RELATED"/>
    <property type="match status" value="1"/>
</dbReference>
<dbReference type="InterPro" id="IPR001382">
    <property type="entry name" value="Glyco_hydro_47"/>
</dbReference>
<evidence type="ECO:0000256" key="9">
    <source>
        <dbReference type="RuleBase" id="RU361193"/>
    </source>
</evidence>
<sequence>MARIWRVVVGVAIASFLITLYMALFNLLNEEPGTKHSKLVSVELPESVPIGHENLDLPNATFGLKLPPFIASNRESRDQPKMEFVKEVCNDATCMDGYVSHAWGHDDLNPISKTHFDWYEHVSLFETTIRVLGGLLAAYELDGDWAFIEKAIDLANRMLPAFDTPTGIPLNWIVLATGKVKPNYNAMLAELGSIQLEFQYLSDITGNPVYAEKVLFVWEQLHRIPIDVPGLYPERVQIGEFVVSSSKLSLGGTTDSYFEYLLKMWLGTGERRYFEWYYEAAESIRQKLVVIAKAGHVYIPAAQLSWPKNGGMVIEHDEKFEHLTCFAGGMFATGALASKTGNWKQQYELGKQISETCWNMYAKSDTGIGGENCDGETLDLRHTKYILRPEVVESLFYMWRYSHDQVYRDRAWAIANAINTYCRDDTGYHGLEHAGSKDSDPIDRQNDDTIPLEQYVFNTEAHVLSVRGFGKRADASKWVLYLRNIPDHWDG</sequence>
<comment type="similarity">
    <text evidence="3 9">Belongs to the glycosyl hydrolase 47 family.</text>
</comment>
<dbReference type="GO" id="GO:0005783">
    <property type="term" value="C:endoplasmic reticulum"/>
    <property type="evidence" value="ECO:0007669"/>
    <property type="project" value="TreeGrafter"/>
</dbReference>
<evidence type="ECO:0000313" key="12">
    <source>
        <dbReference type="Proteomes" id="UP000193642"/>
    </source>
</evidence>
<evidence type="ECO:0000256" key="6">
    <source>
        <dbReference type="PIRSR" id="PIRSR601382-1"/>
    </source>
</evidence>
<comment type="pathway">
    <text evidence="2">Protein modification; protein glycosylation.</text>
</comment>
<organism evidence="11 12">
    <name type="scientific">Rhizoclosmatium globosum</name>
    <dbReference type="NCBI Taxonomy" id="329046"/>
    <lineage>
        <taxon>Eukaryota</taxon>
        <taxon>Fungi</taxon>
        <taxon>Fungi incertae sedis</taxon>
        <taxon>Chytridiomycota</taxon>
        <taxon>Chytridiomycota incertae sedis</taxon>
        <taxon>Chytridiomycetes</taxon>
        <taxon>Chytridiales</taxon>
        <taxon>Chytriomycetaceae</taxon>
        <taxon>Rhizoclosmatium</taxon>
    </lineage>
</organism>
<dbReference type="GO" id="GO:0036503">
    <property type="term" value="P:ERAD pathway"/>
    <property type="evidence" value="ECO:0007669"/>
    <property type="project" value="UniProtKB-ARBA"/>
</dbReference>
<dbReference type="SUPFAM" id="SSF48225">
    <property type="entry name" value="Seven-hairpin glycosidases"/>
    <property type="match status" value="1"/>
</dbReference>
<feature type="active site" description="Proton donor" evidence="6">
    <location>
        <position position="371"/>
    </location>
</feature>
<dbReference type="Gene3D" id="1.50.10.10">
    <property type="match status" value="1"/>
</dbReference>
<feature type="active site" evidence="6">
    <location>
        <position position="390"/>
    </location>
</feature>
<keyword evidence="4 9" id="KW-0378">Hydrolase</keyword>
<keyword evidence="10" id="KW-0472">Membrane</keyword>
<keyword evidence="7" id="KW-0479">Metal-binding</keyword>
<dbReference type="PANTHER" id="PTHR11742:SF6">
    <property type="entry name" value="MANNOSYL-OLIGOSACCHARIDE ALPHA-1,2-MANNOSIDASE IA-RELATED"/>
    <property type="match status" value="1"/>
</dbReference>
<dbReference type="Pfam" id="PF01532">
    <property type="entry name" value="Glyco_hydro_47"/>
    <property type="match status" value="1"/>
</dbReference>
<gene>
    <name evidence="11" type="ORF">BCR33DRAFT_779537</name>
</gene>
<feature type="disulfide bond" evidence="8">
    <location>
        <begin position="325"/>
        <end position="357"/>
    </location>
</feature>
<name>A0A1Y2D1Q8_9FUNG</name>
<evidence type="ECO:0000256" key="7">
    <source>
        <dbReference type="PIRSR" id="PIRSR601382-2"/>
    </source>
</evidence>
<evidence type="ECO:0000256" key="4">
    <source>
        <dbReference type="ARBA" id="ARBA00022801"/>
    </source>
</evidence>
<dbReference type="GO" id="GO:0004571">
    <property type="term" value="F:mannosyl-oligosaccharide 1,2-alpha-mannosidase activity"/>
    <property type="evidence" value="ECO:0007669"/>
    <property type="project" value="InterPro"/>
</dbReference>
<dbReference type="STRING" id="329046.A0A1Y2D1Q8"/>
<keyword evidence="10" id="KW-1133">Transmembrane helix</keyword>
<dbReference type="GO" id="GO:0005509">
    <property type="term" value="F:calcium ion binding"/>
    <property type="evidence" value="ECO:0007669"/>
    <property type="project" value="InterPro"/>
</dbReference>
<dbReference type="EC" id="3.2.1.-" evidence="9"/>
<proteinExistence type="inferred from homology"/>
<dbReference type="PRINTS" id="PR00747">
    <property type="entry name" value="GLYHDRLASE47"/>
</dbReference>
<reference evidence="11 12" key="1">
    <citation type="submission" date="2016-07" db="EMBL/GenBank/DDBJ databases">
        <title>Pervasive Adenine N6-methylation of Active Genes in Fungi.</title>
        <authorList>
            <consortium name="DOE Joint Genome Institute"/>
            <person name="Mondo S.J."/>
            <person name="Dannebaum R.O."/>
            <person name="Kuo R.C."/>
            <person name="Labutti K."/>
            <person name="Haridas S."/>
            <person name="Kuo A."/>
            <person name="Salamov A."/>
            <person name="Ahrendt S.R."/>
            <person name="Lipzen A."/>
            <person name="Sullivan W."/>
            <person name="Andreopoulos W.B."/>
            <person name="Clum A."/>
            <person name="Lindquist E."/>
            <person name="Daum C."/>
            <person name="Ramamoorthy G.K."/>
            <person name="Gryganskyi A."/>
            <person name="Culley D."/>
            <person name="Magnuson J.K."/>
            <person name="James T.Y."/>
            <person name="O'Malley M.A."/>
            <person name="Stajich J.E."/>
            <person name="Spatafora J.W."/>
            <person name="Visel A."/>
            <person name="Grigoriev I.V."/>
        </authorList>
    </citation>
    <scope>NUCLEOTIDE SEQUENCE [LARGE SCALE GENOMIC DNA]</scope>
    <source>
        <strain evidence="11 12">JEL800</strain>
    </source>
</reference>
<evidence type="ECO:0000256" key="1">
    <source>
        <dbReference type="ARBA" id="ARBA00001913"/>
    </source>
</evidence>
<dbReference type="GO" id="GO:0005975">
    <property type="term" value="P:carbohydrate metabolic process"/>
    <property type="evidence" value="ECO:0007669"/>
    <property type="project" value="InterPro"/>
</dbReference>
<feature type="transmembrane region" description="Helical" evidence="10">
    <location>
        <begin position="7"/>
        <end position="28"/>
    </location>
</feature>
<keyword evidence="5 8" id="KW-1015">Disulfide bond</keyword>
<evidence type="ECO:0000256" key="8">
    <source>
        <dbReference type="PIRSR" id="PIRSR601382-3"/>
    </source>
</evidence>
<accession>A0A1Y2D1Q8</accession>
<feature type="active site" description="Proton donor" evidence="6">
    <location>
        <position position="126"/>
    </location>
</feature>
<dbReference type="OrthoDB" id="8118055at2759"/>
<protein>
    <recommendedName>
        <fullName evidence="9">alpha-1,2-Mannosidase</fullName>
        <ecNumber evidence="9">3.2.1.-</ecNumber>
    </recommendedName>
</protein>
<dbReference type="InterPro" id="IPR036026">
    <property type="entry name" value="Seven-hairpin_glycosidases"/>
</dbReference>
<evidence type="ECO:0000256" key="5">
    <source>
        <dbReference type="ARBA" id="ARBA00023157"/>
    </source>
</evidence>
<keyword evidence="12" id="KW-1185">Reference proteome</keyword>
<dbReference type="AlphaFoldDB" id="A0A1Y2D1Q8"/>
<comment type="caution">
    <text evidence="11">The sequence shown here is derived from an EMBL/GenBank/DDBJ whole genome shotgun (WGS) entry which is preliminary data.</text>
</comment>
<comment type="cofactor">
    <cofactor evidence="1 7">
        <name>Ca(2+)</name>
        <dbReference type="ChEBI" id="CHEBI:29108"/>
    </cofactor>
</comment>
<feature type="active site" evidence="6">
    <location>
        <position position="255"/>
    </location>
</feature>
<keyword evidence="7" id="KW-0106">Calcium</keyword>